<dbReference type="STRING" id="59925.EU91_1735"/>
<dbReference type="Gene3D" id="3.40.250.10">
    <property type="entry name" value="Rhodanese-like domain"/>
    <property type="match status" value="1"/>
</dbReference>
<evidence type="ECO:0000259" key="4">
    <source>
        <dbReference type="PROSITE" id="PS50206"/>
    </source>
</evidence>
<comment type="caution">
    <text evidence="5">The sequence shown here is derived from an EMBL/GenBank/DDBJ whole genome shotgun (WGS) entry which is preliminary data.</text>
</comment>
<dbReference type="Proteomes" id="UP000030598">
    <property type="component" value="Unassembled WGS sequence"/>
</dbReference>
<dbReference type="Pfam" id="PF00899">
    <property type="entry name" value="ThiF"/>
    <property type="match status" value="1"/>
</dbReference>
<dbReference type="GO" id="GO:0005829">
    <property type="term" value="C:cytosol"/>
    <property type="evidence" value="ECO:0007669"/>
    <property type="project" value="TreeGrafter"/>
</dbReference>
<keyword evidence="3" id="KW-0067">ATP-binding</keyword>
<protein>
    <submittedName>
        <fullName evidence="5">Sulfur carrier protein adenylyltransferase ThiF</fullName>
    </submittedName>
</protein>
<dbReference type="InterPro" id="IPR036873">
    <property type="entry name" value="Rhodanese-like_dom_sf"/>
</dbReference>
<dbReference type="GO" id="GO:0008641">
    <property type="term" value="F:ubiquitin-like modifier activating enzyme activity"/>
    <property type="evidence" value="ECO:0007669"/>
    <property type="project" value="InterPro"/>
</dbReference>
<dbReference type="GO" id="GO:0008146">
    <property type="term" value="F:sulfotransferase activity"/>
    <property type="evidence" value="ECO:0007669"/>
    <property type="project" value="TreeGrafter"/>
</dbReference>
<evidence type="ECO:0000313" key="6">
    <source>
        <dbReference type="Proteomes" id="UP000030598"/>
    </source>
</evidence>
<gene>
    <name evidence="5" type="ORF">EU91_1735</name>
</gene>
<dbReference type="InterPro" id="IPR045886">
    <property type="entry name" value="ThiF/MoeB/HesA"/>
</dbReference>
<organism evidence="5 6">
    <name type="scientific">Prochlorococcus marinus str. GP2</name>
    <dbReference type="NCBI Taxonomy" id="59925"/>
    <lineage>
        <taxon>Bacteria</taxon>
        <taxon>Bacillati</taxon>
        <taxon>Cyanobacteriota</taxon>
        <taxon>Cyanophyceae</taxon>
        <taxon>Synechococcales</taxon>
        <taxon>Prochlorococcaceae</taxon>
        <taxon>Prochlorococcus</taxon>
    </lineage>
</organism>
<dbReference type="EMBL" id="JNAH01000008">
    <property type="protein sequence ID" value="KGF85632.1"/>
    <property type="molecule type" value="Genomic_DNA"/>
</dbReference>
<proteinExistence type="predicted"/>
<evidence type="ECO:0000256" key="1">
    <source>
        <dbReference type="ARBA" id="ARBA00022679"/>
    </source>
</evidence>
<dbReference type="SUPFAM" id="SSF69572">
    <property type="entry name" value="Activating enzymes of the ubiquitin-like proteins"/>
    <property type="match status" value="1"/>
</dbReference>
<dbReference type="GO" id="GO:0016779">
    <property type="term" value="F:nucleotidyltransferase activity"/>
    <property type="evidence" value="ECO:0007669"/>
    <property type="project" value="UniProtKB-KW"/>
</dbReference>
<sequence length="383" mass="42987">MKFSKNIKFNFLTTEEQERYQKHLTLKEIGNEGQLKLKNSSVICIGAGGLGSSVLIYLAAAGIGKIGIADNDFVEKSNLQRQIIHETNTIGNLKIDSAKKRIKRLNPNIEVITFNKRITSKNVIEIIKEFDIVCDCSDNFGTRYLINDACLILNKPLVFGSVQGFEGQVSVFNLYENSPNLRDLLPESPVQNAIPSCAEYGVMGVSTGLIGILQVNEIIKIILKKGETLNGKILVFNLLDINMKKLHLKSDPVNKKIKNLSEFEDFYYDDGCTEKNIEIESINAIEFNSLYKSKPNRILLIDVRENKEFSNSSIEGSVSIPLSNLKQESDLKFIQKMSLMKEVFTICQTGKRSEKASKILSKFKIQSKSIEGGIEKVKKIFSN</sequence>
<evidence type="ECO:0000256" key="2">
    <source>
        <dbReference type="ARBA" id="ARBA00022741"/>
    </source>
</evidence>
<dbReference type="PROSITE" id="PS50206">
    <property type="entry name" value="RHODANESE_3"/>
    <property type="match status" value="1"/>
</dbReference>
<evidence type="ECO:0000256" key="3">
    <source>
        <dbReference type="ARBA" id="ARBA00022840"/>
    </source>
</evidence>
<accession>A0A0A1Z7R2</accession>
<dbReference type="eggNOG" id="COG0476">
    <property type="taxonomic scope" value="Bacteria"/>
</dbReference>
<dbReference type="RefSeq" id="WP_032525083.1">
    <property type="nucleotide sequence ID" value="NZ_CP138934.1"/>
</dbReference>
<dbReference type="SMART" id="SM00450">
    <property type="entry name" value="RHOD"/>
    <property type="match status" value="1"/>
</dbReference>
<dbReference type="PANTHER" id="PTHR10953:SF102">
    <property type="entry name" value="ADENYLYLTRANSFERASE AND SULFURTRANSFERASE MOCS3"/>
    <property type="match status" value="1"/>
</dbReference>
<dbReference type="GO" id="GO:0004792">
    <property type="term" value="F:thiosulfate-cyanide sulfurtransferase activity"/>
    <property type="evidence" value="ECO:0007669"/>
    <property type="project" value="TreeGrafter"/>
</dbReference>
<dbReference type="InterPro" id="IPR035985">
    <property type="entry name" value="Ubiquitin-activating_enz"/>
</dbReference>
<dbReference type="FunFam" id="3.40.50.720:FF:000033">
    <property type="entry name" value="Adenylyltransferase and sulfurtransferase MOCS3"/>
    <property type="match status" value="1"/>
</dbReference>
<evidence type="ECO:0000313" key="5">
    <source>
        <dbReference type="EMBL" id="KGF85632.1"/>
    </source>
</evidence>
<dbReference type="PANTHER" id="PTHR10953">
    <property type="entry name" value="UBIQUITIN-ACTIVATING ENZYME E1"/>
    <property type="match status" value="1"/>
</dbReference>
<dbReference type="OrthoDB" id="9800872at2"/>
<dbReference type="AlphaFoldDB" id="A0A0A1Z7R2"/>
<dbReference type="InterPro" id="IPR000594">
    <property type="entry name" value="ThiF_NAD_FAD-bd"/>
</dbReference>
<keyword evidence="2" id="KW-0547">Nucleotide-binding</keyword>
<dbReference type="CDD" id="cd00158">
    <property type="entry name" value="RHOD"/>
    <property type="match status" value="1"/>
</dbReference>
<dbReference type="Pfam" id="PF00581">
    <property type="entry name" value="Rhodanese"/>
    <property type="match status" value="1"/>
</dbReference>
<name>A0A0A1Z7R2_PROMR</name>
<dbReference type="Gene3D" id="3.40.50.720">
    <property type="entry name" value="NAD(P)-binding Rossmann-like Domain"/>
    <property type="match status" value="1"/>
</dbReference>
<dbReference type="InterPro" id="IPR001763">
    <property type="entry name" value="Rhodanese-like_dom"/>
</dbReference>
<dbReference type="NCBIfam" id="NF004281">
    <property type="entry name" value="PRK05690.1"/>
    <property type="match status" value="1"/>
</dbReference>
<reference evidence="6" key="1">
    <citation type="journal article" date="2014" name="Sci. Data">
        <title>Genomes of diverse isolates of the marine cyanobacterium Prochlorococcus.</title>
        <authorList>
            <person name="Biller S."/>
            <person name="Berube P."/>
            <person name="Thompson J."/>
            <person name="Kelly L."/>
            <person name="Roggensack S."/>
            <person name="Awad L."/>
            <person name="Roache-Johnson K."/>
            <person name="Ding H."/>
            <person name="Giovannoni S.J."/>
            <person name="Moore L.R."/>
            <person name="Chisholm S.W."/>
        </authorList>
    </citation>
    <scope>NUCLEOTIDE SEQUENCE [LARGE SCALE GENOMIC DNA]</scope>
    <source>
        <strain evidence="6">GP2</strain>
    </source>
</reference>
<dbReference type="CDD" id="cd00757">
    <property type="entry name" value="ThiF_MoeB_HesA_family"/>
    <property type="match status" value="1"/>
</dbReference>
<keyword evidence="1 5" id="KW-0808">Transferase</keyword>
<feature type="domain" description="Rhodanese" evidence="4">
    <location>
        <begin position="294"/>
        <end position="382"/>
    </location>
</feature>
<keyword evidence="5" id="KW-0548">Nucleotidyltransferase</keyword>
<dbReference type="GO" id="GO:0005524">
    <property type="term" value="F:ATP binding"/>
    <property type="evidence" value="ECO:0007669"/>
    <property type="project" value="UniProtKB-KW"/>
</dbReference>